<comment type="caution">
    <text evidence="1">The sequence shown here is derived from an EMBL/GenBank/DDBJ whole genome shotgun (WGS) entry which is preliminary data.</text>
</comment>
<evidence type="ECO:0000313" key="1">
    <source>
        <dbReference type="EMBL" id="KAF9643039.1"/>
    </source>
</evidence>
<gene>
    <name evidence="1" type="ORF">BDM02DRAFT_3192295</name>
</gene>
<dbReference type="EMBL" id="MU118296">
    <property type="protein sequence ID" value="KAF9643039.1"/>
    <property type="molecule type" value="Genomic_DNA"/>
</dbReference>
<evidence type="ECO:0000313" key="2">
    <source>
        <dbReference type="Proteomes" id="UP000886501"/>
    </source>
</evidence>
<reference evidence="1" key="2">
    <citation type="journal article" date="2020" name="Nat. Commun.">
        <title>Large-scale genome sequencing of mycorrhizal fungi provides insights into the early evolution of symbiotic traits.</title>
        <authorList>
            <person name="Miyauchi S."/>
            <person name="Kiss E."/>
            <person name="Kuo A."/>
            <person name="Drula E."/>
            <person name="Kohler A."/>
            <person name="Sanchez-Garcia M."/>
            <person name="Morin E."/>
            <person name="Andreopoulos B."/>
            <person name="Barry K.W."/>
            <person name="Bonito G."/>
            <person name="Buee M."/>
            <person name="Carver A."/>
            <person name="Chen C."/>
            <person name="Cichocki N."/>
            <person name="Clum A."/>
            <person name="Culley D."/>
            <person name="Crous P.W."/>
            <person name="Fauchery L."/>
            <person name="Girlanda M."/>
            <person name="Hayes R.D."/>
            <person name="Keri Z."/>
            <person name="LaButti K."/>
            <person name="Lipzen A."/>
            <person name="Lombard V."/>
            <person name="Magnuson J."/>
            <person name="Maillard F."/>
            <person name="Murat C."/>
            <person name="Nolan M."/>
            <person name="Ohm R.A."/>
            <person name="Pangilinan J."/>
            <person name="Pereira M.F."/>
            <person name="Perotto S."/>
            <person name="Peter M."/>
            <person name="Pfister S."/>
            <person name="Riley R."/>
            <person name="Sitrit Y."/>
            <person name="Stielow J.B."/>
            <person name="Szollosi G."/>
            <person name="Zifcakova L."/>
            <person name="Stursova M."/>
            <person name="Spatafora J.W."/>
            <person name="Tedersoo L."/>
            <person name="Vaario L.M."/>
            <person name="Yamada A."/>
            <person name="Yan M."/>
            <person name="Wang P."/>
            <person name="Xu J."/>
            <person name="Bruns T."/>
            <person name="Baldrian P."/>
            <person name="Vilgalys R."/>
            <person name="Dunand C."/>
            <person name="Henrissat B."/>
            <person name="Grigoriev I.V."/>
            <person name="Hibbett D."/>
            <person name="Nagy L.G."/>
            <person name="Martin F.M."/>
        </authorList>
    </citation>
    <scope>NUCLEOTIDE SEQUENCE</scope>
    <source>
        <strain evidence="1">P2</strain>
    </source>
</reference>
<sequence>MTLENNRTFISPRNQKITRVDMRTHTKDAYGFDYPSMPSLVDAVMSQVDNEFPCHQFASGCSFDDIVWQQAIGSLMSLDHVHRGHDHGDDEHVLFSLIQAGLVNHQAFDLPHKWATRSSQYSAVMAERLWVLHTAEKARNDRLESELHTLKGEVQLLSTCLLAMDHHLYDANNKVNEELKKDGARLDRHCLCLNMIADKHNATIEYVSNMSSQQELHRLLLLALRESICLCNNRSESAEAPLMSDPSLSPTPARDTDGSGMVVESALEENINPVPVLAPGPSRRSCCGPTHVVESTTTLQVITSEDEIEDRIVGAWQAQGGSHRKQERQEDEIGINGHRHQKEWGNRGALISTGSGLSTRSWKLGRSPNAAASSESIGATPLSPPICNKSSTDKYSEGLLHLML</sequence>
<dbReference type="Proteomes" id="UP000886501">
    <property type="component" value="Unassembled WGS sequence"/>
</dbReference>
<proteinExistence type="predicted"/>
<name>A0ACB6Z0N1_THEGA</name>
<accession>A0ACB6Z0N1</accession>
<protein>
    <submittedName>
        <fullName evidence="1">Uncharacterized protein</fullName>
    </submittedName>
</protein>
<keyword evidence="2" id="KW-1185">Reference proteome</keyword>
<organism evidence="1 2">
    <name type="scientific">Thelephora ganbajun</name>
    <name type="common">Ganba fungus</name>
    <dbReference type="NCBI Taxonomy" id="370292"/>
    <lineage>
        <taxon>Eukaryota</taxon>
        <taxon>Fungi</taxon>
        <taxon>Dikarya</taxon>
        <taxon>Basidiomycota</taxon>
        <taxon>Agaricomycotina</taxon>
        <taxon>Agaricomycetes</taxon>
        <taxon>Thelephorales</taxon>
        <taxon>Thelephoraceae</taxon>
        <taxon>Thelephora</taxon>
    </lineage>
</organism>
<reference evidence="1" key="1">
    <citation type="submission" date="2019-10" db="EMBL/GenBank/DDBJ databases">
        <authorList>
            <consortium name="DOE Joint Genome Institute"/>
            <person name="Kuo A."/>
            <person name="Miyauchi S."/>
            <person name="Kiss E."/>
            <person name="Drula E."/>
            <person name="Kohler A."/>
            <person name="Sanchez-Garcia M."/>
            <person name="Andreopoulos B."/>
            <person name="Barry K.W."/>
            <person name="Bonito G."/>
            <person name="Buee M."/>
            <person name="Carver A."/>
            <person name="Chen C."/>
            <person name="Cichocki N."/>
            <person name="Clum A."/>
            <person name="Culley D."/>
            <person name="Crous P.W."/>
            <person name="Fauchery L."/>
            <person name="Girlanda M."/>
            <person name="Hayes R."/>
            <person name="Keri Z."/>
            <person name="Labutti K."/>
            <person name="Lipzen A."/>
            <person name="Lombard V."/>
            <person name="Magnuson J."/>
            <person name="Maillard F."/>
            <person name="Morin E."/>
            <person name="Murat C."/>
            <person name="Nolan M."/>
            <person name="Ohm R."/>
            <person name="Pangilinan J."/>
            <person name="Pereira M."/>
            <person name="Perotto S."/>
            <person name="Peter M."/>
            <person name="Riley R."/>
            <person name="Sitrit Y."/>
            <person name="Stielow B."/>
            <person name="Szollosi G."/>
            <person name="Zifcakova L."/>
            <person name="Stursova M."/>
            <person name="Spatafora J.W."/>
            <person name="Tedersoo L."/>
            <person name="Vaario L.-M."/>
            <person name="Yamada A."/>
            <person name="Yan M."/>
            <person name="Wang P."/>
            <person name="Xu J."/>
            <person name="Bruns T."/>
            <person name="Baldrian P."/>
            <person name="Vilgalys R."/>
            <person name="Henrissat B."/>
            <person name="Grigoriev I.V."/>
            <person name="Hibbett D."/>
            <person name="Nagy L.G."/>
            <person name="Martin F.M."/>
        </authorList>
    </citation>
    <scope>NUCLEOTIDE SEQUENCE</scope>
    <source>
        <strain evidence="1">P2</strain>
    </source>
</reference>